<dbReference type="EMBL" id="CAVMJV010000025">
    <property type="protein sequence ID" value="CAK5074252.1"/>
    <property type="molecule type" value="Genomic_DNA"/>
</dbReference>
<keyword evidence="2" id="KW-1185">Reference proteome</keyword>
<evidence type="ECO:0000313" key="2">
    <source>
        <dbReference type="Proteomes" id="UP001497535"/>
    </source>
</evidence>
<name>A0ACB0Z5K6_MELEN</name>
<gene>
    <name evidence="1" type="ORF">MENTE1834_LOCUS20981</name>
</gene>
<proteinExistence type="predicted"/>
<evidence type="ECO:0000313" key="1">
    <source>
        <dbReference type="EMBL" id="CAK5074252.1"/>
    </source>
</evidence>
<accession>A0ACB0Z5K6</accession>
<comment type="caution">
    <text evidence="1">The sequence shown here is derived from an EMBL/GenBank/DDBJ whole genome shotgun (WGS) entry which is preliminary data.</text>
</comment>
<protein>
    <submittedName>
        <fullName evidence="1">Uncharacterized protein</fullName>
    </submittedName>
</protein>
<organism evidence="1 2">
    <name type="scientific">Meloidogyne enterolobii</name>
    <name type="common">Root-knot nematode worm</name>
    <name type="synonym">Meloidogyne mayaguensis</name>
    <dbReference type="NCBI Taxonomy" id="390850"/>
    <lineage>
        <taxon>Eukaryota</taxon>
        <taxon>Metazoa</taxon>
        <taxon>Ecdysozoa</taxon>
        <taxon>Nematoda</taxon>
        <taxon>Chromadorea</taxon>
        <taxon>Rhabditida</taxon>
        <taxon>Tylenchina</taxon>
        <taxon>Tylenchomorpha</taxon>
        <taxon>Tylenchoidea</taxon>
        <taxon>Meloidogynidae</taxon>
        <taxon>Meloidogyninae</taxon>
        <taxon>Meloidogyne</taxon>
    </lineage>
</organism>
<sequence length="49" mass="5673">MKDDKFIREASCLIYISGRVILTGITSTKQVEYLFDNIILPLLVKFPRL</sequence>
<reference evidence="1" key="1">
    <citation type="submission" date="2023-11" db="EMBL/GenBank/DDBJ databases">
        <authorList>
            <person name="Poullet M."/>
        </authorList>
    </citation>
    <scope>NUCLEOTIDE SEQUENCE</scope>
    <source>
        <strain evidence="1">E1834</strain>
    </source>
</reference>
<dbReference type="Proteomes" id="UP001497535">
    <property type="component" value="Unassembled WGS sequence"/>
</dbReference>